<feature type="region of interest" description="Disordered" evidence="1">
    <location>
        <begin position="235"/>
        <end position="352"/>
    </location>
</feature>
<name>A0A0S4QFC3_9ACTN</name>
<proteinExistence type="predicted"/>
<organism evidence="3 4">
    <name type="scientific">Parafrankia irregularis</name>
    <dbReference type="NCBI Taxonomy" id="795642"/>
    <lineage>
        <taxon>Bacteria</taxon>
        <taxon>Bacillati</taxon>
        <taxon>Actinomycetota</taxon>
        <taxon>Actinomycetes</taxon>
        <taxon>Frankiales</taxon>
        <taxon>Frankiaceae</taxon>
        <taxon>Parafrankia</taxon>
    </lineage>
</organism>
<dbReference type="Proteomes" id="UP000198802">
    <property type="component" value="Unassembled WGS sequence"/>
</dbReference>
<feature type="compositionally biased region" description="Low complexity" evidence="1">
    <location>
        <begin position="323"/>
        <end position="341"/>
    </location>
</feature>
<dbReference type="SMART" id="SM00530">
    <property type="entry name" value="HTH_XRE"/>
    <property type="match status" value="1"/>
</dbReference>
<evidence type="ECO:0000256" key="1">
    <source>
        <dbReference type="SAM" id="MobiDB-lite"/>
    </source>
</evidence>
<dbReference type="Gene3D" id="1.10.260.40">
    <property type="entry name" value="lambda repressor-like DNA-binding domains"/>
    <property type="match status" value="1"/>
</dbReference>
<dbReference type="GO" id="GO:0003677">
    <property type="term" value="F:DNA binding"/>
    <property type="evidence" value="ECO:0007669"/>
    <property type="project" value="InterPro"/>
</dbReference>
<gene>
    <name evidence="3" type="ORF">Ga0074812_102247</name>
</gene>
<dbReference type="InterPro" id="IPR001387">
    <property type="entry name" value="Cro/C1-type_HTH"/>
</dbReference>
<reference evidence="4" key="1">
    <citation type="submission" date="2015-11" db="EMBL/GenBank/DDBJ databases">
        <authorList>
            <person name="Varghese N."/>
        </authorList>
    </citation>
    <scope>NUCLEOTIDE SEQUENCE [LARGE SCALE GENOMIC DNA]</scope>
    <source>
        <strain evidence="4">DSM 45899</strain>
    </source>
</reference>
<dbReference type="SUPFAM" id="SSF47413">
    <property type="entry name" value="lambda repressor-like DNA-binding domains"/>
    <property type="match status" value="1"/>
</dbReference>
<dbReference type="AlphaFoldDB" id="A0A0S4QFC3"/>
<dbReference type="Pfam" id="PF13560">
    <property type="entry name" value="HTH_31"/>
    <property type="match status" value="1"/>
</dbReference>
<dbReference type="CDD" id="cd00093">
    <property type="entry name" value="HTH_XRE"/>
    <property type="match status" value="1"/>
</dbReference>
<keyword evidence="4" id="KW-1185">Reference proteome</keyword>
<protein>
    <submittedName>
        <fullName evidence="3">Transcriptional regulator, contains XRE-family HTH domain</fullName>
    </submittedName>
</protein>
<sequence length="391" mass="42070">MRQRSRGRQGLSTAEDMLPTEIRRRRCERGLTREELAGRTGYSRQYISQLEQPSRGIPARPVLAAVDAALEAGGALVDLREAAVAERAERRGQQPDAEVESRRRIGDLLDHRRSDRELDYLDRLAADLIAAADALEPADVTARVLDQQTFVDQLLATPMLPHQQFRLFMIAGHLAGLLAISLLDMDELAKASTCCLEAAVFTELTGHEGLRAWTLAINSLIDAAARHADESGASAVAGAEATAERSEPRLVTARTVRNPDIGSGGRASRPPVSRDPDGADLALETPPRNSGYTDEQQNRGETPQAGGPSDARPVLPHRQTEDLSSLSASSFGDSPFGPSPSVDEMLIAPGGRATPPRLIALVKRRIARFATASAQRATPPVGISQAFRPPV</sequence>
<dbReference type="InterPro" id="IPR010982">
    <property type="entry name" value="Lambda_DNA-bd_dom_sf"/>
</dbReference>
<accession>A0A0S4QFC3</accession>
<dbReference type="EMBL" id="FAOZ01000002">
    <property type="protein sequence ID" value="CUU54241.1"/>
    <property type="molecule type" value="Genomic_DNA"/>
</dbReference>
<dbReference type="PROSITE" id="PS50943">
    <property type="entry name" value="HTH_CROC1"/>
    <property type="match status" value="1"/>
</dbReference>
<dbReference type="RefSeq" id="WP_091271562.1">
    <property type="nucleotide sequence ID" value="NZ_FAOZ01000002.1"/>
</dbReference>
<evidence type="ECO:0000259" key="2">
    <source>
        <dbReference type="PROSITE" id="PS50943"/>
    </source>
</evidence>
<evidence type="ECO:0000313" key="3">
    <source>
        <dbReference type="EMBL" id="CUU54241.1"/>
    </source>
</evidence>
<feature type="compositionally biased region" description="Polar residues" evidence="1">
    <location>
        <begin position="287"/>
        <end position="301"/>
    </location>
</feature>
<feature type="domain" description="HTH cro/C1-type" evidence="2">
    <location>
        <begin position="22"/>
        <end position="52"/>
    </location>
</feature>
<evidence type="ECO:0000313" key="4">
    <source>
        <dbReference type="Proteomes" id="UP000198802"/>
    </source>
</evidence>